<dbReference type="Pfam" id="PF00307">
    <property type="entry name" value="CH"/>
    <property type="match status" value="2"/>
</dbReference>
<feature type="compositionally biased region" description="Basic and acidic residues" evidence="3">
    <location>
        <begin position="371"/>
        <end position="389"/>
    </location>
</feature>
<sequence length="410" mass="47487">MSVDQPEAVVESLRQERLHVQKKTFTKWANVHLQKHGLHIQDLFIDMGDGVRLMKLLESLTGEKLGKPAKGSARINKIENVSRCLAFLHSKKMRLENISSEDIVDGKPHLILGLLWTIILRCEIWQHQQNVNNSYEEQPLILKSPQDQPHLPVQKIAKDSLLLWCQTKTNGYPGVRVRDFHRSWRDGLAFNALIHSHVPNLVDFNSLKPQEHRHNLENAFHVASKHIGVPRLLDPEDVDTDNPDEKSIIIYVSTFSKGLANVKKGMTGGKRITNILLKMMEIDAMKDEYNKEALQLLDWIHSKVEDFKSMETLTSLEDIQHEIHKFKDYRTKEKPLKNDQKNEIEALLFAIQMKRLGQAGWTPPDDTSPAEIEKSWENLERAEHEHETQVRNQLVEQERLENLAYKFESK</sequence>
<feature type="domain" description="Calponin-homology (CH)" evidence="4">
    <location>
        <begin position="19"/>
        <end position="123"/>
    </location>
</feature>
<dbReference type="SMART" id="SM00033">
    <property type="entry name" value="CH"/>
    <property type="match status" value="2"/>
</dbReference>
<dbReference type="SUPFAM" id="SSF47576">
    <property type="entry name" value="Calponin-homology domain, CH-domain"/>
    <property type="match status" value="1"/>
</dbReference>
<evidence type="ECO:0000313" key="5">
    <source>
        <dbReference type="EMBL" id="GFU35910.1"/>
    </source>
</evidence>
<accession>A0A8X6QWV0</accession>
<dbReference type="EMBL" id="BMAW01083863">
    <property type="protein sequence ID" value="GFU35910.1"/>
    <property type="molecule type" value="Genomic_DNA"/>
</dbReference>
<dbReference type="GO" id="GO:0003779">
    <property type="term" value="F:actin binding"/>
    <property type="evidence" value="ECO:0007669"/>
    <property type="project" value="UniProtKB-KW"/>
</dbReference>
<dbReference type="Gene3D" id="1.10.418.10">
    <property type="entry name" value="Calponin-like domain"/>
    <property type="match status" value="2"/>
</dbReference>
<dbReference type="InterPro" id="IPR036872">
    <property type="entry name" value="CH_dom_sf"/>
</dbReference>
<gene>
    <name evidence="5" type="primary">SPTBN1</name>
    <name evidence="5" type="ORF">NPIL_610521</name>
</gene>
<dbReference type="PROSITE" id="PS00020">
    <property type="entry name" value="ACTININ_2"/>
    <property type="match status" value="1"/>
</dbReference>
<reference evidence="5" key="1">
    <citation type="submission" date="2020-08" db="EMBL/GenBank/DDBJ databases">
        <title>Multicomponent nature underlies the extraordinary mechanical properties of spider dragline silk.</title>
        <authorList>
            <person name="Kono N."/>
            <person name="Nakamura H."/>
            <person name="Mori M."/>
            <person name="Yoshida Y."/>
            <person name="Ohtoshi R."/>
            <person name="Malay A.D."/>
            <person name="Moran D.A.P."/>
            <person name="Tomita M."/>
            <person name="Numata K."/>
            <person name="Arakawa K."/>
        </authorList>
    </citation>
    <scope>NUCLEOTIDE SEQUENCE</scope>
</reference>
<evidence type="ECO:0000256" key="3">
    <source>
        <dbReference type="SAM" id="MobiDB-lite"/>
    </source>
</evidence>
<dbReference type="OrthoDB" id="6431649at2759"/>
<name>A0A8X6QWV0_NEPPI</name>
<dbReference type="Gene3D" id="1.20.58.60">
    <property type="match status" value="1"/>
</dbReference>
<evidence type="ECO:0000313" key="6">
    <source>
        <dbReference type="Proteomes" id="UP000887013"/>
    </source>
</evidence>
<dbReference type="InterPro" id="IPR001589">
    <property type="entry name" value="Actinin_actin-bd_CS"/>
</dbReference>
<keyword evidence="2" id="KW-0009">Actin-binding</keyword>
<evidence type="ECO:0000259" key="4">
    <source>
        <dbReference type="PROSITE" id="PS50021"/>
    </source>
</evidence>
<feature type="non-terminal residue" evidence="5">
    <location>
        <position position="1"/>
    </location>
</feature>
<dbReference type="PROSITE" id="PS50021">
    <property type="entry name" value="CH"/>
    <property type="match status" value="2"/>
</dbReference>
<dbReference type="PROSITE" id="PS00019">
    <property type="entry name" value="ACTININ_1"/>
    <property type="match status" value="1"/>
</dbReference>
<dbReference type="FunFam" id="1.10.418.10:FF:000089">
    <property type="entry name" value="Spectrin beta chain"/>
    <property type="match status" value="1"/>
</dbReference>
<evidence type="ECO:0000256" key="2">
    <source>
        <dbReference type="ARBA" id="ARBA00023203"/>
    </source>
</evidence>
<feature type="domain" description="Calponin-homology (CH)" evidence="4">
    <location>
        <begin position="155"/>
        <end position="260"/>
    </location>
</feature>
<dbReference type="SUPFAM" id="SSF46966">
    <property type="entry name" value="Spectrin repeat"/>
    <property type="match status" value="1"/>
</dbReference>
<dbReference type="FunFam" id="1.10.418.10:FF:000001">
    <property type="entry name" value="Actinin alpha 1"/>
    <property type="match status" value="1"/>
</dbReference>
<proteinExistence type="predicted"/>
<keyword evidence="1" id="KW-0677">Repeat</keyword>
<organism evidence="5 6">
    <name type="scientific">Nephila pilipes</name>
    <name type="common">Giant wood spider</name>
    <name type="synonym">Nephila maculata</name>
    <dbReference type="NCBI Taxonomy" id="299642"/>
    <lineage>
        <taxon>Eukaryota</taxon>
        <taxon>Metazoa</taxon>
        <taxon>Ecdysozoa</taxon>
        <taxon>Arthropoda</taxon>
        <taxon>Chelicerata</taxon>
        <taxon>Arachnida</taxon>
        <taxon>Araneae</taxon>
        <taxon>Araneomorphae</taxon>
        <taxon>Entelegynae</taxon>
        <taxon>Araneoidea</taxon>
        <taxon>Nephilidae</taxon>
        <taxon>Nephila</taxon>
    </lineage>
</organism>
<evidence type="ECO:0000256" key="1">
    <source>
        <dbReference type="ARBA" id="ARBA00022737"/>
    </source>
</evidence>
<protein>
    <submittedName>
        <fullName evidence="5">Spectrin beta chain, non-erythrocytic 1</fullName>
    </submittedName>
</protein>
<comment type="caution">
    <text evidence="5">The sequence shown here is derived from an EMBL/GenBank/DDBJ whole genome shotgun (WGS) entry which is preliminary data.</text>
</comment>
<dbReference type="PANTHER" id="PTHR11915">
    <property type="entry name" value="SPECTRIN/FILAMIN RELATED CYTOSKELETAL PROTEIN"/>
    <property type="match status" value="1"/>
</dbReference>
<dbReference type="Proteomes" id="UP000887013">
    <property type="component" value="Unassembled WGS sequence"/>
</dbReference>
<dbReference type="AlphaFoldDB" id="A0A8X6QWV0"/>
<keyword evidence="6" id="KW-1185">Reference proteome</keyword>
<feature type="region of interest" description="Disordered" evidence="3">
    <location>
        <begin position="359"/>
        <end position="393"/>
    </location>
</feature>
<dbReference type="InterPro" id="IPR001715">
    <property type="entry name" value="CH_dom"/>
</dbReference>